<comment type="similarity">
    <text evidence="7">Belongs to the polygalacturonase-inhibiting protein family.</text>
</comment>
<protein>
    <recommendedName>
        <fullName evidence="8">Leucine-rich repeat-containing N-terminal plant-type domain-containing protein</fullName>
    </recommendedName>
</protein>
<accession>A0ABD3JZR8</accession>
<dbReference type="Gene3D" id="3.80.10.10">
    <property type="entry name" value="Ribonuclease Inhibitor"/>
    <property type="match status" value="2"/>
</dbReference>
<evidence type="ECO:0000256" key="7">
    <source>
        <dbReference type="ARBA" id="ARBA00038043"/>
    </source>
</evidence>
<dbReference type="AlphaFoldDB" id="A0ABD3JZR8"/>
<dbReference type="FunFam" id="3.80.10.10:FF:000400">
    <property type="entry name" value="Nuclear pore complex protein NUP107"/>
    <property type="match status" value="1"/>
</dbReference>
<keyword evidence="4" id="KW-0732">Signal</keyword>
<dbReference type="InterPro" id="IPR032675">
    <property type="entry name" value="LRR_dom_sf"/>
</dbReference>
<dbReference type="InterPro" id="IPR051848">
    <property type="entry name" value="PGIP"/>
</dbReference>
<dbReference type="Proteomes" id="UP001634007">
    <property type="component" value="Unassembled WGS sequence"/>
</dbReference>
<keyword evidence="3" id="KW-0433">Leucine-rich repeat</keyword>
<proteinExistence type="inferred from homology"/>
<dbReference type="SUPFAM" id="SSF52058">
    <property type="entry name" value="L domain-like"/>
    <property type="match status" value="1"/>
</dbReference>
<feature type="domain" description="Leucine-rich repeat-containing N-terminal plant-type" evidence="8">
    <location>
        <begin position="33"/>
        <end position="83"/>
    </location>
</feature>
<dbReference type="PANTHER" id="PTHR48059:SF30">
    <property type="entry name" value="OS06G0587000 PROTEIN"/>
    <property type="match status" value="1"/>
</dbReference>
<evidence type="ECO:0000259" key="8">
    <source>
        <dbReference type="Pfam" id="PF08263"/>
    </source>
</evidence>
<dbReference type="FunFam" id="3.80.10.10:FF:000383">
    <property type="entry name" value="Leucine-rich repeat receptor protein kinase EMS1"/>
    <property type="match status" value="1"/>
</dbReference>
<keyword evidence="6" id="KW-0472">Membrane</keyword>
<evidence type="ECO:0000313" key="9">
    <source>
        <dbReference type="EMBL" id="KAL3733165.1"/>
    </source>
</evidence>
<reference evidence="9 10" key="1">
    <citation type="submission" date="2024-11" db="EMBL/GenBank/DDBJ databases">
        <title>Chromosome-level genome assembly of Eucalyptus globulus Labill. provides insights into its genome evolution.</title>
        <authorList>
            <person name="Li X."/>
        </authorList>
    </citation>
    <scope>NUCLEOTIDE SEQUENCE [LARGE SCALE GENOMIC DNA]</scope>
    <source>
        <strain evidence="9">CL2024</strain>
        <tissue evidence="9">Fresh tender leaves</tissue>
    </source>
</reference>
<evidence type="ECO:0000256" key="3">
    <source>
        <dbReference type="ARBA" id="ARBA00022614"/>
    </source>
</evidence>
<dbReference type="PANTHER" id="PTHR48059">
    <property type="entry name" value="POLYGALACTURONASE INHIBITOR 1"/>
    <property type="match status" value="1"/>
</dbReference>
<evidence type="ECO:0000256" key="2">
    <source>
        <dbReference type="ARBA" id="ARBA00004370"/>
    </source>
</evidence>
<dbReference type="GO" id="GO:0016020">
    <property type="term" value="C:membrane"/>
    <property type="evidence" value="ECO:0007669"/>
    <property type="project" value="UniProtKB-SubCell"/>
</dbReference>
<sequence length="302" mass="33072">MDPSFEFTRLVSLVAALALFTIFVIPFPTHASPAEAQALLKWKSGLGNHSITSLSSWTPPPHHATGSNSTMSLPCAWYGISCNKSESVIGINLTSAYVEGALDDFPFSSLSHLILLSNPTYLDLSTNQSLGKMPSKIGHLTKLKVLHLVSNELNGSIPQEIEQLHLLNEVTLYLNQLNGPRPSSLGKLSKLARLYVYNNSLYGSILLEMGYRTNLEVLHMDTNFLTGPIPSTLGNLTKLIELNLFANELTGSIPLELGNSNQHSELNLLNNNLKSSIPPTLGNLMELIFLYLCGNKAFWSHS</sequence>
<evidence type="ECO:0000313" key="10">
    <source>
        <dbReference type="Proteomes" id="UP001634007"/>
    </source>
</evidence>
<evidence type="ECO:0000256" key="6">
    <source>
        <dbReference type="ARBA" id="ARBA00023136"/>
    </source>
</evidence>
<dbReference type="EMBL" id="JBJKBG010000006">
    <property type="protein sequence ID" value="KAL3733165.1"/>
    <property type="molecule type" value="Genomic_DNA"/>
</dbReference>
<evidence type="ECO:0000256" key="1">
    <source>
        <dbReference type="ARBA" id="ARBA00004196"/>
    </source>
</evidence>
<gene>
    <name evidence="9" type="ORF">ACJRO7_022656</name>
</gene>
<keyword evidence="10" id="KW-1185">Reference proteome</keyword>
<dbReference type="Pfam" id="PF08263">
    <property type="entry name" value="LRRNT_2"/>
    <property type="match status" value="1"/>
</dbReference>
<comment type="caution">
    <text evidence="9">The sequence shown here is derived from an EMBL/GenBank/DDBJ whole genome shotgun (WGS) entry which is preliminary data.</text>
</comment>
<name>A0ABD3JZR8_EUCGL</name>
<organism evidence="9 10">
    <name type="scientific">Eucalyptus globulus</name>
    <name type="common">Tasmanian blue gum</name>
    <dbReference type="NCBI Taxonomy" id="34317"/>
    <lineage>
        <taxon>Eukaryota</taxon>
        <taxon>Viridiplantae</taxon>
        <taxon>Streptophyta</taxon>
        <taxon>Embryophyta</taxon>
        <taxon>Tracheophyta</taxon>
        <taxon>Spermatophyta</taxon>
        <taxon>Magnoliopsida</taxon>
        <taxon>eudicotyledons</taxon>
        <taxon>Gunneridae</taxon>
        <taxon>Pentapetalae</taxon>
        <taxon>rosids</taxon>
        <taxon>malvids</taxon>
        <taxon>Myrtales</taxon>
        <taxon>Myrtaceae</taxon>
        <taxon>Myrtoideae</taxon>
        <taxon>Eucalypteae</taxon>
        <taxon>Eucalyptus</taxon>
    </lineage>
</organism>
<dbReference type="Pfam" id="PF00560">
    <property type="entry name" value="LRR_1"/>
    <property type="match status" value="3"/>
</dbReference>
<dbReference type="InterPro" id="IPR001611">
    <property type="entry name" value="Leu-rich_rpt"/>
</dbReference>
<evidence type="ECO:0000256" key="5">
    <source>
        <dbReference type="ARBA" id="ARBA00022737"/>
    </source>
</evidence>
<keyword evidence="5" id="KW-0677">Repeat</keyword>
<comment type="subcellular location">
    <subcellularLocation>
        <location evidence="1">Cell envelope</location>
    </subcellularLocation>
    <subcellularLocation>
        <location evidence="2">Membrane</location>
    </subcellularLocation>
</comment>
<dbReference type="InterPro" id="IPR013210">
    <property type="entry name" value="LRR_N_plant-typ"/>
</dbReference>
<evidence type="ECO:0000256" key="4">
    <source>
        <dbReference type="ARBA" id="ARBA00022729"/>
    </source>
</evidence>